<dbReference type="SUPFAM" id="SSF48065">
    <property type="entry name" value="DBL homology domain (DH-domain)"/>
    <property type="match status" value="1"/>
</dbReference>
<evidence type="ECO:0000259" key="2">
    <source>
        <dbReference type="PROSITE" id="PS50010"/>
    </source>
</evidence>
<evidence type="ECO:0000313" key="4">
    <source>
        <dbReference type="Proteomes" id="UP000007879"/>
    </source>
</evidence>
<dbReference type="PROSITE" id="PS00741">
    <property type="entry name" value="DH_1"/>
    <property type="match status" value="1"/>
</dbReference>
<evidence type="ECO:0000313" key="3">
    <source>
        <dbReference type="EnsemblMetazoa" id="XP_019855956.1"/>
    </source>
</evidence>
<dbReference type="InterPro" id="IPR035899">
    <property type="entry name" value="DBL_dom_sf"/>
</dbReference>
<dbReference type="InterPro" id="IPR051092">
    <property type="entry name" value="FYVE_RhoGEF_PH"/>
</dbReference>
<dbReference type="KEGG" id="aqu:100640760"/>
<dbReference type="SMART" id="SM00325">
    <property type="entry name" value="RhoGEF"/>
    <property type="match status" value="1"/>
</dbReference>
<dbReference type="Proteomes" id="UP000007879">
    <property type="component" value="Unassembled WGS sequence"/>
</dbReference>
<dbReference type="CDD" id="cd00160">
    <property type="entry name" value="RhoGEF"/>
    <property type="match status" value="1"/>
</dbReference>
<dbReference type="Pfam" id="PF00621">
    <property type="entry name" value="RhoGEF"/>
    <property type="match status" value="1"/>
</dbReference>
<dbReference type="InterPro" id="IPR001849">
    <property type="entry name" value="PH_domain"/>
</dbReference>
<feature type="domain" description="PH" evidence="1">
    <location>
        <begin position="232"/>
        <end position="344"/>
    </location>
</feature>
<dbReference type="SMART" id="SM00233">
    <property type="entry name" value="PH"/>
    <property type="match status" value="1"/>
</dbReference>
<keyword evidence="4" id="KW-1185">Reference proteome</keyword>
<evidence type="ECO:0000259" key="1">
    <source>
        <dbReference type="PROSITE" id="PS50003"/>
    </source>
</evidence>
<feature type="domain" description="DH" evidence="2">
    <location>
        <begin position="26"/>
        <end position="201"/>
    </location>
</feature>
<dbReference type="PANTHER" id="PTHR12673:SF159">
    <property type="entry name" value="LD03170P"/>
    <property type="match status" value="1"/>
</dbReference>
<dbReference type="Pfam" id="PF00169">
    <property type="entry name" value="PH"/>
    <property type="match status" value="1"/>
</dbReference>
<dbReference type="PROSITE" id="PS50010">
    <property type="entry name" value="DH_2"/>
    <property type="match status" value="1"/>
</dbReference>
<dbReference type="Gene3D" id="1.20.900.10">
    <property type="entry name" value="Dbl homology (DH) domain"/>
    <property type="match status" value="1"/>
</dbReference>
<proteinExistence type="predicted"/>
<sequence length="476" mass="54003">MERPISLSTAPLSPFPDQGIMSLTSKRQKIVREIYDSEQTYISQLNTIVELFLKPIRVGGYLSQSNILTIFSNIEGLLAVNSELLNFMRQSSLGDAFLYLGPFLKLYGSYSGNFQTATATLEKCLKSDQRFNDFILTQESRPECNYLNLSALLIVPVQRIPRYKLLLDDLLKHTKQTHIEYTKINSAVQQISAVASYINEYIRFHQNQQKMIQVQSSLTGGYVPVIVMPGRQFIKEGKMMKYISLCISQICRKKPKERMIYLFTDILLYARTNIFDVKLESFVCRGILPLLNAHIKVELNDTRVPTRNTPVLKLTTEDNNTLLLYSEDEQTTFEWAEAIQSTILELNNGTLKEPIHLAPAPPPKTTSKDIAAFPPPDQNRTPVVQQMEELAVPPELQDTEQQLNSSVEPGGERMQLEELAFPPQLDPPQLDPPNEMNVEINEEKNEDEVEKTHELDSLIASTVQSGTVQSRCCIIS</sequence>
<evidence type="ECO:0008006" key="5">
    <source>
        <dbReference type="Google" id="ProtNLM"/>
    </source>
</evidence>
<dbReference type="InterPro" id="IPR011993">
    <property type="entry name" value="PH-like_dom_sf"/>
</dbReference>
<gene>
    <name evidence="3" type="primary">100640760</name>
</gene>
<dbReference type="PANTHER" id="PTHR12673">
    <property type="entry name" value="FACIOGENITAL DYSPLASIA PROTEIN"/>
    <property type="match status" value="1"/>
</dbReference>
<name>A0AAN0JGM4_AMPQE</name>
<dbReference type="GO" id="GO:0005085">
    <property type="term" value="F:guanyl-nucleotide exchange factor activity"/>
    <property type="evidence" value="ECO:0007669"/>
    <property type="project" value="InterPro"/>
</dbReference>
<dbReference type="PROSITE" id="PS50003">
    <property type="entry name" value="PH_DOMAIN"/>
    <property type="match status" value="1"/>
</dbReference>
<reference evidence="4" key="1">
    <citation type="journal article" date="2010" name="Nature">
        <title>The Amphimedon queenslandica genome and the evolution of animal complexity.</title>
        <authorList>
            <person name="Srivastava M."/>
            <person name="Simakov O."/>
            <person name="Chapman J."/>
            <person name="Fahey B."/>
            <person name="Gauthier M.E."/>
            <person name="Mitros T."/>
            <person name="Richards G.S."/>
            <person name="Conaco C."/>
            <person name="Dacre M."/>
            <person name="Hellsten U."/>
            <person name="Larroux C."/>
            <person name="Putnam N.H."/>
            <person name="Stanke M."/>
            <person name="Adamska M."/>
            <person name="Darling A."/>
            <person name="Degnan S.M."/>
            <person name="Oakley T.H."/>
            <person name="Plachetzki D.C."/>
            <person name="Zhai Y."/>
            <person name="Adamski M."/>
            <person name="Calcino A."/>
            <person name="Cummins S.F."/>
            <person name="Goodstein D.M."/>
            <person name="Harris C."/>
            <person name="Jackson D.J."/>
            <person name="Leys S.P."/>
            <person name="Shu S."/>
            <person name="Woodcroft B.J."/>
            <person name="Vervoort M."/>
            <person name="Kosik K.S."/>
            <person name="Manning G."/>
            <person name="Degnan B.M."/>
            <person name="Rokhsar D.S."/>
        </authorList>
    </citation>
    <scope>NUCLEOTIDE SEQUENCE [LARGE SCALE GENOMIC DNA]</scope>
</reference>
<dbReference type="Gene3D" id="2.30.29.30">
    <property type="entry name" value="Pleckstrin-homology domain (PH domain)/Phosphotyrosine-binding domain (PTB)"/>
    <property type="match status" value="1"/>
</dbReference>
<dbReference type="GO" id="GO:0035556">
    <property type="term" value="P:intracellular signal transduction"/>
    <property type="evidence" value="ECO:0007669"/>
    <property type="project" value="InterPro"/>
</dbReference>
<dbReference type="GO" id="GO:0005737">
    <property type="term" value="C:cytoplasm"/>
    <property type="evidence" value="ECO:0007669"/>
    <property type="project" value="TreeGrafter"/>
</dbReference>
<reference evidence="3" key="2">
    <citation type="submission" date="2024-06" db="UniProtKB">
        <authorList>
            <consortium name="EnsemblMetazoa"/>
        </authorList>
    </citation>
    <scope>IDENTIFICATION</scope>
</reference>
<organism evidence="3 4">
    <name type="scientific">Amphimedon queenslandica</name>
    <name type="common">Sponge</name>
    <dbReference type="NCBI Taxonomy" id="400682"/>
    <lineage>
        <taxon>Eukaryota</taxon>
        <taxon>Metazoa</taxon>
        <taxon>Porifera</taxon>
        <taxon>Demospongiae</taxon>
        <taxon>Heteroscleromorpha</taxon>
        <taxon>Haplosclerida</taxon>
        <taxon>Niphatidae</taxon>
        <taxon>Amphimedon</taxon>
    </lineage>
</organism>
<dbReference type="EnsemblMetazoa" id="XM_020000397.1">
    <property type="protein sequence ID" value="XP_019855956.1"/>
    <property type="gene ID" value="LOC100640760"/>
</dbReference>
<dbReference type="InterPro" id="IPR000219">
    <property type="entry name" value="DH_dom"/>
</dbReference>
<dbReference type="InterPro" id="IPR001331">
    <property type="entry name" value="GDS_CDC24_CS"/>
</dbReference>
<dbReference type="SUPFAM" id="SSF50729">
    <property type="entry name" value="PH domain-like"/>
    <property type="match status" value="1"/>
</dbReference>
<dbReference type="AlphaFoldDB" id="A0AAN0JGM4"/>
<protein>
    <recommendedName>
        <fullName evidence="5">DH domain-containing protein</fullName>
    </recommendedName>
</protein>
<accession>A0AAN0JGM4</accession>